<name>A0A6A6RJN2_9PLEO</name>
<organism evidence="2 3">
    <name type="scientific">Massarina eburnea CBS 473.64</name>
    <dbReference type="NCBI Taxonomy" id="1395130"/>
    <lineage>
        <taxon>Eukaryota</taxon>
        <taxon>Fungi</taxon>
        <taxon>Dikarya</taxon>
        <taxon>Ascomycota</taxon>
        <taxon>Pezizomycotina</taxon>
        <taxon>Dothideomycetes</taxon>
        <taxon>Pleosporomycetidae</taxon>
        <taxon>Pleosporales</taxon>
        <taxon>Massarineae</taxon>
        <taxon>Massarinaceae</taxon>
        <taxon>Massarina</taxon>
    </lineage>
</organism>
<gene>
    <name evidence="2" type="ORF">P280DRAFT_524349</name>
</gene>
<keyword evidence="3" id="KW-1185">Reference proteome</keyword>
<evidence type="ECO:0000313" key="2">
    <source>
        <dbReference type="EMBL" id="KAF2634184.1"/>
    </source>
</evidence>
<feature type="region of interest" description="Disordered" evidence="1">
    <location>
        <begin position="80"/>
        <end position="129"/>
    </location>
</feature>
<proteinExistence type="predicted"/>
<dbReference type="AlphaFoldDB" id="A0A6A6RJN2"/>
<feature type="compositionally biased region" description="Low complexity" evidence="1">
    <location>
        <begin position="83"/>
        <end position="100"/>
    </location>
</feature>
<reference evidence="2" key="1">
    <citation type="journal article" date="2020" name="Stud. Mycol.">
        <title>101 Dothideomycetes genomes: a test case for predicting lifestyles and emergence of pathogens.</title>
        <authorList>
            <person name="Haridas S."/>
            <person name="Albert R."/>
            <person name="Binder M."/>
            <person name="Bloem J."/>
            <person name="Labutti K."/>
            <person name="Salamov A."/>
            <person name="Andreopoulos B."/>
            <person name="Baker S."/>
            <person name="Barry K."/>
            <person name="Bills G."/>
            <person name="Bluhm B."/>
            <person name="Cannon C."/>
            <person name="Castanera R."/>
            <person name="Culley D."/>
            <person name="Daum C."/>
            <person name="Ezra D."/>
            <person name="Gonzalez J."/>
            <person name="Henrissat B."/>
            <person name="Kuo A."/>
            <person name="Liang C."/>
            <person name="Lipzen A."/>
            <person name="Lutzoni F."/>
            <person name="Magnuson J."/>
            <person name="Mondo S."/>
            <person name="Nolan M."/>
            <person name="Ohm R."/>
            <person name="Pangilinan J."/>
            <person name="Park H.-J."/>
            <person name="Ramirez L."/>
            <person name="Alfaro M."/>
            <person name="Sun H."/>
            <person name="Tritt A."/>
            <person name="Yoshinaga Y."/>
            <person name="Zwiers L.-H."/>
            <person name="Turgeon B."/>
            <person name="Goodwin S."/>
            <person name="Spatafora J."/>
            <person name="Crous P."/>
            <person name="Grigoriev I."/>
        </authorList>
    </citation>
    <scope>NUCLEOTIDE SEQUENCE</scope>
    <source>
        <strain evidence="2">CBS 473.64</strain>
    </source>
</reference>
<protein>
    <submittedName>
        <fullName evidence="2">Uncharacterized protein</fullName>
    </submittedName>
</protein>
<dbReference type="Proteomes" id="UP000799753">
    <property type="component" value="Unassembled WGS sequence"/>
</dbReference>
<evidence type="ECO:0000313" key="3">
    <source>
        <dbReference type="Proteomes" id="UP000799753"/>
    </source>
</evidence>
<accession>A0A6A6RJN2</accession>
<sequence>MFTADRTLACLVASQWHIGVRRLPFQSQVQAALVALSAGTLRHERAAVSVSVRCLSFAFLLSELAAADAHVIAEPRIPSVTRGATDGATGTASANSANSDPQRSGALAANRSHPQPARPRDRVSSTCDQPHRHALAWGSLRRTGEDFNIKKVELKSSSLSILIIVPARQHWTLGFSDWSPARRGVRMNACANRLAQPQKSTIHSIAIPNTDPNLQQHRRPFDEHAQCTECRAPATPSSTTSSPPASTLSLKILITILQGAIAEGVERNTPTNSRPLEIVLPSVGSSPAAREGGGMAKPDVGCTRCLAPAYTYTA</sequence>
<dbReference type="EMBL" id="MU006855">
    <property type="protein sequence ID" value="KAF2634184.1"/>
    <property type="molecule type" value="Genomic_DNA"/>
</dbReference>
<evidence type="ECO:0000256" key="1">
    <source>
        <dbReference type="SAM" id="MobiDB-lite"/>
    </source>
</evidence>